<evidence type="ECO:0000313" key="1">
    <source>
        <dbReference type="EMBL" id="RVD89723.1"/>
    </source>
</evidence>
<sequence length="377" mass="42894">MSNTNLTTVLPTAIVYGSVIRPTYAATIAHACTIQDPRERMDYVTLRKRLTLLVDRVHDGIEALVASIENEGWEQAYESREAFIEDWNDWLGIAQTVRKKRDNRQEALDNVRKNWGLEVSEILIAAYPMGQPCVLSPAGSIATSAVVRELGDSPSPPPFAHQLTNDELNSMGCYLDDNSILSPLVGGAECKRVTEVFTPAIIPAPTSFYEPMNPYHNKLVKARRLANGDNLKKAQCTCVSKAARRLAKRLRPRVDATDIKRQMTLLNEYWNLEHAQPRLSAEDKASTYDVCWLHATRVANILGLHRKGLKRMDLDYRFKVVLQHRFNLGYLKTHKNYYHWFWKSYAPPNLMITWADLNIGLSHLRHSRPITLPSSIM</sequence>
<reference evidence="1 2" key="1">
    <citation type="submission" date="2019-01" db="EMBL/GenBank/DDBJ databases">
        <title>Intercellular communication is required for trap formation in the nematode-trapping fungus Duddingtonia flagrans.</title>
        <authorList>
            <person name="Youssar L."/>
            <person name="Wernet V."/>
            <person name="Hensel N."/>
            <person name="Hildebrandt H.-G."/>
            <person name="Fischer R."/>
        </authorList>
    </citation>
    <scope>NUCLEOTIDE SEQUENCE [LARGE SCALE GENOMIC DNA]</scope>
    <source>
        <strain evidence="1 2">CBS H-5679</strain>
    </source>
</reference>
<organism evidence="1 2">
    <name type="scientific">Arthrobotrys flagrans</name>
    <name type="common">Nematode-trapping fungus</name>
    <name type="synonym">Trichothecium flagrans</name>
    <dbReference type="NCBI Taxonomy" id="97331"/>
    <lineage>
        <taxon>Eukaryota</taxon>
        <taxon>Fungi</taxon>
        <taxon>Dikarya</taxon>
        <taxon>Ascomycota</taxon>
        <taxon>Pezizomycotina</taxon>
        <taxon>Orbiliomycetes</taxon>
        <taxon>Orbiliales</taxon>
        <taxon>Orbiliaceae</taxon>
        <taxon>Arthrobotrys</taxon>
    </lineage>
</organism>
<proteinExistence type="predicted"/>
<protein>
    <submittedName>
        <fullName evidence="1">Uncharacterized protein</fullName>
    </submittedName>
</protein>
<gene>
    <name evidence="1" type="ORF">DFL_000718</name>
</gene>
<dbReference type="VEuPathDB" id="FungiDB:DFL_000718"/>
<comment type="caution">
    <text evidence="1">The sequence shown here is derived from an EMBL/GenBank/DDBJ whole genome shotgun (WGS) entry which is preliminary data.</text>
</comment>
<accession>A0A437AEJ4</accession>
<name>A0A437AEJ4_ARTFL</name>
<dbReference type="AlphaFoldDB" id="A0A437AEJ4"/>
<dbReference type="GeneID" id="93583029"/>
<dbReference type="Proteomes" id="UP000283090">
    <property type="component" value="Unassembled WGS sequence"/>
</dbReference>
<evidence type="ECO:0000313" key="2">
    <source>
        <dbReference type="Proteomes" id="UP000283090"/>
    </source>
</evidence>
<keyword evidence="2" id="KW-1185">Reference proteome</keyword>
<dbReference type="RefSeq" id="XP_067495267.1">
    <property type="nucleotide sequence ID" value="XM_067636721.1"/>
</dbReference>
<dbReference type="EMBL" id="SAEB01000001">
    <property type="protein sequence ID" value="RVD89723.1"/>
    <property type="molecule type" value="Genomic_DNA"/>
</dbReference>